<feature type="transmembrane region" description="Helical" evidence="1">
    <location>
        <begin position="139"/>
        <end position="156"/>
    </location>
</feature>
<gene>
    <name evidence="2" type="ORF">L5G33_09190</name>
</gene>
<organism evidence="2 3">
    <name type="scientific">Gordonia liuliyuniae</name>
    <dbReference type="NCBI Taxonomy" id="2911517"/>
    <lineage>
        <taxon>Bacteria</taxon>
        <taxon>Bacillati</taxon>
        <taxon>Actinomycetota</taxon>
        <taxon>Actinomycetes</taxon>
        <taxon>Mycobacteriales</taxon>
        <taxon>Gordoniaceae</taxon>
        <taxon>Gordonia</taxon>
    </lineage>
</organism>
<accession>A0ABS9ISU4</accession>
<keyword evidence="1" id="KW-1133">Transmembrane helix</keyword>
<protein>
    <recommendedName>
        <fullName evidence="4">ABC transporter permease</fullName>
    </recommendedName>
</protein>
<feature type="transmembrane region" description="Helical" evidence="1">
    <location>
        <begin position="89"/>
        <end position="108"/>
    </location>
</feature>
<dbReference type="RefSeq" id="WP_236997880.1">
    <property type="nucleotide sequence ID" value="NZ_JAKKOR010000007.1"/>
</dbReference>
<feature type="transmembrane region" description="Helical" evidence="1">
    <location>
        <begin position="115"/>
        <end position="133"/>
    </location>
</feature>
<dbReference type="EMBL" id="JAKKOR010000007">
    <property type="protein sequence ID" value="MCF8588638.1"/>
    <property type="molecule type" value="Genomic_DNA"/>
</dbReference>
<evidence type="ECO:0000256" key="1">
    <source>
        <dbReference type="SAM" id="Phobius"/>
    </source>
</evidence>
<feature type="transmembrane region" description="Helical" evidence="1">
    <location>
        <begin position="233"/>
        <end position="252"/>
    </location>
</feature>
<evidence type="ECO:0000313" key="3">
    <source>
        <dbReference type="Proteomes" id="UP001200110"/>
    </source>
</evidence>
<comment type="caution">
    <text evidence="2">The sequence shown here is derived from an EMBL/GenBank/DDBJ whole genome shotgun (WGS) entry which is preliminary data.</text>
</comment>
<keyword evidence="1" id="KW-0472">Membrane</keyword>
<feature type="transmembrane region" description="Helical" evidence="1">
    <location>
        <begin position="163"/>
        <end position="185"/>
    </location>
</feature>
<reference evidence="2 3" key="1">
    <citation type="submission" date="2022-01" db="EMBL/GenBank/DDBJ databases">
        <authorList>
            <person name="Huang Y."/>
        </authorList>
    </citation>
    <scope>NUCLEOTIDE SEQUENCE [LARGE SCALE GENOMIC DNA]</scope>
    <source>
        <strain evidence="2 3">HY366</strain>
    </source>
</reference>
<dbReference type="Proteomes" id="UP001200110">
    <property type="component" value="Unassembled WGS sequence"/>
</dbReference>
<sequence>MPDLPVDATSFDTRADAIRAIEERDVDGAVILRAEGPEVLTASANGAAPSSILTALGTQLATAQHTTPTTTEIVPWSQDDPSGAGMNAMGFPLVLGGIVGGVLVSLLVVGVRRRLLALAAYTLVGGIAGTAVIGPLLGIAPGGFWITALALGLGMLGTASTVVGLHALLGTAGLGVGAVITMFFANPISGATMPYQFIVGPWGEVGQYFVPGAANSLFREVSYFPDASMLHEWIVLSAWILGGITLSLTGHFRSSSPVNLPESELDPAAAM</sequence>
<name>A0ABS9ISU4_9ACTN</name>
<evidence type="ECO:0000313" key="2">
    <source>
        <dbReference type="EMBL" id="MCF8588638.1"/>
    </source>
</evidence>
<evidence type="ECO:0008006" key="4">
    <source>
        <dbReference type="Google" id="ProtNLM"/>
    </source>
</evidence>
<keyword evidence="3" id="KW-1185">Reference proteome</keyword>
<proteinExistence type="predicted"/>
<keyword evidence="1" id="KW-0812">Transmembrane</keyword>